<reference evidence="1" key="1">
    <citation type="submission" date="2019-04" db="EMBL/GenBank/DDBJ databases">
        <authorList>
            <person name="Alioto T."/>
            <person name="Alioto T."/>
        </authorList>
    </citation>
    <scope>NUCLEOTIDE SEQUENCE [LARGE SCALE GENOMIC DNA]</scope>
</reference>
<dbReference type="PANTHER" id="PTHR44099">
    <property type="entry name" value="RABCONNECTIN-3B, ISOFORM A"/>
    <property type="match status" value="1"/>
</dbReference>
<dbReference type="GO" id="GO:0005737">
    <property type="term" value="C:cytoplasm"/>
    <property type="evidence" value="ECO:0007669"/>
    <property type="project" value="TreeGrafter"/>
</dbReference>
<accession>A0A5E4BSZ1</accession>
<protein>
    <submittedName>
        <fullName evidence="1">Uncharacterized protein</fullName>
    </submittedName>
</protein>
<evidence type="ECO:0000313" key="2">
    <source>
        <dbReference type="Proteomes" id="UP000335636"/>
    </source>
</evidence>
<evidence type="ECO:0000313" key="1">
    <source>
        <dbReference type="EMBL" id="VTJ72738.1"/>
    </source>
</evidence>
<keyword evidence="2" id="KW-1185">Reference proteome</keyword>
<sequence>YYHCSFRMTGEGWLLCCGEYQDILIIDAKTLAVINTFTSSQSPDWINCMCIVHSMRIQ</sequence>
<feature type="non-terminal residue" evidence="1">
    <location>
        <position position="1"/>
    </location>
</feature>
<dbReference type="PANTHER" id="PTHR44099:SF2">
    <property type="entry name" value="WD REPEAT-CONTAINING PROTEIN 72"/>
    <property type="match status" value="1"/>
</dbReference>
<name>A0A5E4BSZ1_MARMO</name>
<proteinExistence type="predicted"/>
<dbReference type="GO" id="GO:0072659">
    <property type="term" value="P:protein localization to plasma membrane"/>
    <property type="evidence" value="ECO:0007669"/>
    <property type="project" value="TreeGrafter"/>
</dbReference>
<dbReference type="InterPro" id="IPR049916">
    <property type="entry name" value="WDR72-like"/>
</dbReference>
<dbReference type="Proteomes" id="UP000335636">
    <property type="component" value="Unassembled WGS sequence"/>
</dbReference>
<dbReference type="EMBL" id="CABDUW010000639">
    <property type="protein sequence ID" value="VTJ72738.1"/>
    <property type="molecule type" value="Genomic_DNA"/>
</dbReference>
<feature type="non-terminal residue" evidence="1">
    <location>
        <position position="58"/>
    </location>
</feature>
<organism evidence="1 2">
    <name type="scientific">Marmota monax</name>
    <name type="common">Woodchuck</name>
    <dbReference type="NCBI Taxonomy" id="9995"/>
    <lineage>
        <taxon>Eukaryota</taxon>
        <taxon>Metazoa</taxon>
        <taxon>Chordata</taxon>
        <taxon>Craniata</taxon>
        <taxon>Vertebrata</taxon>
        <taxon>Euteleostomi</taxon>
        <taxon>Mammalia</taxon>
        <taxon>Eutheria</taxon>
        <taxon>Euarchontoglires</taxon>
        <taxon>Glires</taxon>
        <taxon>Rodentia</taxon>
        <taxon>Sciuromorpha</taxon>
        <taxon>Sciuridae</taxon>
        <taxon>Xerinae</taxon>
        <taxon>Marmotini</taxon>
        <taxon>Marmota</taxon>
    </lineage>
</organism>
<dbReference type="AlphaFoldDB" id="A0A5E4BSZ1"/>
<comment type="caution">
    <text evidence="1">The sequence shown here is derived from an EMBL/GenBank/DDBJ whole genome shotgun (WGS) entry which is preliminary data.</text>
</comment>
<gene>
    <name evidence="1" type="ORF">MONAX_5E023958</name>
</gene>